<evidence type="ECO:0000313" key="3">
    <source>
        <dbReference type="Proteomes" id="UP000002139"/>
    </source>
</evidence>
<dbReference type="EMBL" id="AM746676">
    <property type="protein sequence ID" value="CAN92267.1"/>
    <property type="molecule type" value="Genomic_DNA"/>
</dbReference>
<protein>
    <submittedName>
        <fullName evidence="2">Transposase</fullName>
    </submittedName>
</protein>
<dbReference type="HOGENOM" id="CLU_029608_3_0_7"/>
<dbReference type="InterPro" id="IPR047951">
    <property type="entry name" value="Transpos_ISL3"/>
</dbReference>
<evidence type="ECO:0000259" key="1">
    <source>
        <dbReference type="Pfam" id="PF01610"/>
    </source>
</evidence>
<dbReference type="STRING" id="448385.sce2108"/>
<dbReference type="AlphaFoldDB" id="A9FVE5"/>
<dbReference type="PANTHER" id="PTHR33498:SF1">
    <property type="entry name" value="TRANSPOSASE FOR INSERTION SEQUENCE ELEMENT IS1557"/>
    <property type="match status" value="1"/>
</dbReference>
<keyword evidence="3" id="KW-1185">Reference proteome</keyword>
<accession>A9FVE5</accession>
<evidence type="ECO:0000313" key="2">
    <source>
        <dbReference type="EMBL" id="CAN92267.1"/>
    </source>
</evidence>
<proteinExistence type="predicted"/>
<dbReference type="InterPro" id="IPR002560">
    <property type="entry name" value="Transposase_DDE"/>
</dbReference>
<organism evidence="2 3">
    <name type="scientific">Sorangium cellulosum (strain So ce56)</name>
    <name type="common">Polyangium cellulosum (strain So ce56)</name>
    <dbReference type="NCBI Taxonomy" id="448385"/>
    <lineage>
        <taxon>Bacteria</taxon>
        <taxon>Pseudomonadati</taxon>
        <taxon>Myxococcota</taxon>
        <taxon>Polyangia</taxon>
        <taxon>Polyangiales</taxon>
        <taxon>Polyangiaceae</taxon>
        <taxon>Sorangium</taxon>
    </lineage>
</organism>
<sequence length="98" mass="10781">MSPLKECAQDGARGPPSSWRCSAALVPWLEQAKASSLAEFRDFAAGLCRDECAVRAALTERWTNGQTEGQVTKLKMLKRQMYGRASVGLLRQRLLLAA</sequence>
<dbReference type="Proteomes" id="UP000002139">
    <property type="component" value="Chromosome"/>
</dbReference>
<dbReference type="PANTHER" id="PTHR33498">
    <property type="entry name" value="TRANSPOSASE FOR INSERTION SEQUENCE ELEMENT IS1557"/>
    <property type="match status" value="1"/>
</dbReference>
<reference evidence="2 3" key="1">
    <citation type="journal article" date="2007" name="Nat. Biotechnol.">
        <title>Complete genome sequence of the myxobacterium Sorangium cellulosum.</title>
        <authorList>
            <person name="Schneiker S."/>
            <person name="Perlova O."/>
            <person name="Kaiser O."/>
            <person name="Gerth K."/>
            <person name="Alici A."/>
            <person name="Altmeyer M.O."/>
            <person name="Bartels D."/>
            <person name="Bekel T."/>
            <person name="Beyer S."/>
            <person name="Bode E."/>
            <person name="Bode H.B."/>
            <person name="Bolten C.J."/>
            <person name="Choudhuri J.V."/>
            <person name="Doss S."/>
            <person name="Elnakady Y.A."/>
            <person name="Frank B."/>
            <person name="Gaigalat L."/>
            <person name="Goesmann A."/>
            <person name="Groeger C."/>
            <person name="Gross F."/>
            <person name="Jelsbak L."/>
            <person name="Jelsbak L."/>
            <person name="Kalinowski J."/>
            <person name="Kegler C."/>
            <person name="Knauber T."/>
            <person name="Konietzny S."/>
            <person name="Kopp M."/>
            <person name="Krause L."/>
            <person name="Krug D."/>
            <person name="Linke B."/>
            <person name="Mahmud T."/>
            <person name="Martinez-Arias R."/>
            <person name="McHardy A.C."/>
            <person name="Merai M."/>
            <person name="Meyer F."/>
            <person name="Mormann S."/>
            <person name="Munoz-Dorado J."/>
            <person name="Perez J."/>
            <person name="Pradella S."/>
            <person name="Rachid S."/>
            <person name="Raddatz G."/>
            <person name="Rosenau F."/>
            <person name="Rueckert C."/>
            <person name="Sasse F."/>
            <person name="Scharfe M."/>
            <person name="Schuster S.C."/>
            <person name="Suen G."/>
            <person name="Treuner-Lange A."/>
            <person name="Velicer G.J."/>
            <person name="Vorholter F.-J."/>
            <person name="Weissman K.J."/>
            <person name="Welch R.D."/>
            <person name="Wenzel S.C."/>
            <person name="Whitworth D.E."/>
            <person name="Wilhelm S."/>
            <person name="Wittmann C."/>
            <person name="Bloecker H."/>
            <person name="Puehler A."/>
            <person name="Mueller R."/>
        </authorList>
    </citation>
    <scope>NUCLEOTIDE SEQUENCE [LARGE SCALE GENOMIC DNA]</scope>
    <source>
        <strain evidence="3">So ce56</strain>
    </source>
</reference>
<dbReference type="KEGG" id="scl:sce2108"/>
<name>A9FVE5_SORC5</name>
<gene>
    <name evidence="2" type="ordered locus">sce2108</name>
</gene>
<feature type="domain" description="Transposase IS204/IS1001/IS1096/IS1165 DDE" evidence="1">
    <location>
        <begin position="20"/>
        <end position="93"/>
    </location>
</feature>
<dbReference type="Pfam" id="PF01610">
    <property type="entry name" value="DDE_Tnp_ISL3"/>
    <property type="match status" value="1"/>
</dbReference>
<dbReference type="eggNOG" id="COG3464">
    <property type="taxonomic scope" value="Bacteria"/>
</dbReference>